<evidence type="ECO:0000256" key="11">
    <source>
        <dbReference type="SAM" id="SignalP"/>
    </source>
</evidence>
<dbReference type="FunFam" id="2.60.120.260:FF:000060">
    <property type="entry name" value="Probable beta-mannosidase"/>
    <property type="match status" value="1"/>
</dbReference>
<dbReference type="GO" id="GO:0005764">
    <property type="term" value="C:lysosome"/>
    <property type="evidence" value="ECO:0007669"/>
    <property type="project" value="UniProtKB-SubCell"/>
</dbReference>
<evidence type="ECO:0000313" key="15">
    <source>
        <dbReference type="EMBL" id="KAK7109884.1"/>
    </source>
</evidence>
<feature type="domain" description="Glycoside hydrolase family 2 immunoglobulin-like beta-sandwich" evidence="12">
    <location>
        <begin position="248"/>
        <end position="327"/>
    </location>
</feature>
<protein>
    <recommendedName>
        <fullName evidence="4">beta-mannosidase</fullName>
        <ecNumber evidence="4">3.2.1.25</ecNumber>
    </recommendedName>
    <alternativeName>
        <fullName evidence="10">Mannanase</fullName>
    </alternativeName>
</protein>
<dbReference type="Gene3D" id="3.20.20.80">
    <property type="entry name" value="Glycosidases"/>
    <property type="match status" value="1"/>
</dbReference>
<evidence type="ECO:0000256" key="9">
    <source>
        <dbReference type="ARBA" id="ARBA00023295"/>
    </source>
</evidence>
<evidence type="ECO:0000256" key="6">
    <source>
        <dbReference type="ARBA" id="ARBA00022801"/>
    </source>
</evidence>
<evidence type="ECO:0000256" key="10">
    <source>
        <dbReference type="ARBA" id="ARBA00033445"/>
    </source>
</evidence>
<dbReference type="Gene3D" id="2.60.120.260">
    <property type="entry name" value="Galactose-binding domain-like"/>
    <property type="match status" value="1"/>
</dbReference>
<dbReference type="InterPro" id="IPR006102">
    <property type="entry name" value="Ig-like_GH2"/>
</dbReference>
<dbReference type="InterPro" id="IPR013783">
    <property type="entry name" value="Ig-like_fold"/>
</dbReference>
<evidence type="ECO:0000256" key="4">
    <source>
        <dbReference type="ARBA" id="ARBA00012754"/>
    </source>
</evidence>
<dbReference type="InterPro" id="IPR017853">
    <property type="entry name" value="GH"/>
</dbReference>
<dbReference type="Pfam" id="PF00703">
    <property type="entry name" value="Glyco_hydro_2"/>
    <property type="match status" value="1"/>
</dbReference>
<dbReference type="AlphaFoldDB" id="A0AAN9BRH5"/>
<accession>A0AAN9BRH5</accession>
<proteinExistence type="inferred from homology"/>
<evidence type="ECO:0000256" key="5">
    <source>
        <dbReference type="ARBA" id="ARBA00022729"/>
    </source>
</evidence>
<dbReference type="EMBL" id="JBAMIC010000003">
    <property type="protein sequence ID" value="KAK7109884.1"/>
    <property type="molecule type" value="Genomic_DNA"/>
</dbReference>
<gene>
    <name evidence="15" type="ORF">V1264_013844</name>
</gene>
<keyword evidence="6" id="KW-0378">Hydrolase</keyword>
<evidence type="ECO:0000256" key="3">
    <source>
        <dbReference type="ARBA" id="ARBA00007401"/>
    </source>
</evidence>
<dbReference type="FunFam" id="2.60.40.10:FF:000650">
    <property type="entry name" value="Mannosidase beta"/>
    <property type="match status" value="1"/>
</dbReference>
<evidence type="ECO:0000259" key="14">
    <source>
        <dbReference type="Pfam" id="PF22666"/>
    </source>
</evidence>
<dbReference type="SUPFAM" id="SSF49303">
    <property type="entry name" value="beta-Galactosidase/glucuronidase domain"/>
    <property type="match status" value="2"/>
</dbReference>
<evidence type="ECO:0000259" key="13">
    <source>
        <dbReference type="Pfam" id="PF17753"/>
    </source>
</evidence>
<feature type="domain" description="Beta-mannosidase-like galactose-binding" evidence="14">
    <location>
        <begin position="32"/>
        <end position="206"/>
    </location>
</feature>
<organism evidence="15 16">
    <name type="scientific">Littorina saxatilis</name>
    <dbReference type="NCBI Taxonomy" id="31220"/>
    <lineage>
        <taxon>Eukaryota</taxon>
        <taxon>Metazoa</taxon>
        <taxon>Spiralia</taxon>
        <taxon>Lophotrochozoa</taxon>
        <taxon>Mollusca</taxon>
        <taxon>Gastropoda</taxon>
        <taxon>Caenogastropoda</taxon>
        <taxon>Littorinimorpha</taxon>
        <taxon>Littorinoidea</taxon>
        <taxon>Littorinidae</taxon>
        <taxon>Littorina</taxon>
    </lineage>
</organism>
<sequence>MGKQIVLCFVAVLSMISACGASVVRLNLTGTWTVTNPDLDITVKDKVPGSVYTALHNNDVIQEPYYRDNDVKQAWVAHANWTYTRTFTVRSEMYQRKSLLLVAEGIDTVSSVYINQQLVGTTENMFLKYAWNIRPFINSGQNTIAIHIQSATEYATQQANSYPYKVPAVFPLPETHGESHINFIRKVQTSFSWDWAPSFPTQGVWKPIYLVAFDSAVLEMATVEVVPVSDGESWVLRTTAYFHVGVVQSVSGQLQITLDLTGISETYNLFLNTARNEAAFDITVPQSAKVKRWWPIGYGDQMLYDVTFNFTTSDGEVTSQTKRIGFRTVELVQEPVSADPKRGLTFYFRVNGQAIFMKGANWIPPDSFRERVTEDHIRMLLQSAVLANMNMLRVCGVGIYESEFFFDLADELGIMIFKGLVFGDALYPTDPAFLDTVTKEVTYQVRRVMHRPSILFWTGNDESEAAIDEQWVGFSNGKVYRDDYVKLYVTTLKAIVTSENPSRVYLTTTPSNGKFTEEAGYFKVDPSSELYGDVHFYGYVVDLWNAPANAPVPRFITEYGLQSWPSYHTLLPVFEEEDMSYTSPMAVHRQHHPNGTEEIESQITRHLAWPLSTISDPQRFKSIIYLTQINQAMSIKSEGEHYRRHQSSVLPDGRGLTMGALYWQLNDIWQAPTWASIDYSGRWKMLHYYAARFYSPLLVSPYLNGSDVKVYVVVDQIPTMEVRDPHTQRLRFEPMTKVKDIMRSSMGREDALGLKRKVDQRVHGNLTVQMYSWNSFTPLHQWIVPYQLNTTAEMVFRQGVDSMMTEAGCTSSTECFIYTFLNDPNDGVNNWIYLAELKDSSVPKANVTIASVQQASSPREFTITLTTDAIAPFVWLEAGSMMGRFSDNGFLLVKVTFTVTFTAWRDDVDIHTLRSQLSVLSLMDIYRE</sequence>
<dbReference type="InterPro" id="IPR036156">
    <property type="entry name" value="Beta-gal/glucu_dom_sf"/>
</dbReference>
<dbReference type="InterPro" id="IPR041625">
    <property type="entry name" value="Beta-mannosidase_Ig"/>
</dbReference>
<dbReference type="Pfam" id="PF17753">
    <property type="entry name" value="Ig_mannosidase"/>
    <property type="match status" value="1"/>
</dbReference>
<comment type="caution">
    <text evidence="15">The sequence shown here is derived from an EMBL/GenBank/DDBJ whole genome shotgun (WGS) entry which is preliminary data.</text>
</comment>
<keyword evidence="7" id="KW-0325">Glycoprotein</keyword>
<dbReference type="Proteomes" id="UP001374579">
    <property type="component" value="Unassembled WGS sequence"/>
</dbReference>
<dbReference type="FunFam" id="3.20.20.80:FF:000050">
    <property type="entry name" value="Beta-mannosidase B"/>
    <property type="match status" value="1"/>
</dbReference>
<feature type="signal peptide" evidence="11">
    <location>
        <begin position="1"/>
        <end position="21"/>
    </location>
</feature>
<keyword evidence="5 11" id="KW-0732">Signal</keyword>
<dbReference type="GO" id="GO:0004567">
    <property type="term" value="F:beta-mannosidase activity"/>
    <property type="evidence" value="ECO:0007669"/>
    <property type="project" value="UniProtKB-EC"/>
</dbReference>
<evidence type="ECO:0000256" key="7">
    <source>
        <dbReference type="ARBA" id="ARBA00023180"/>
    </source>
</evidence>
<comment type="similarity">
    <text evidence="3">Belongs to the glycosyl hydrolase 2 family.</text>
</comment>
<evidence type="ECO:0000313" key="16">
    <source>
        <dbReference type="Proteomes" id="UP001374579"/>
    </source>
</evidence>
<comment type="catalytic activity">
    <reaction evidence="1">
        <text>Hydrolysis of terminal, non-reducing beta-D-mannose residues in beta-D-mannosides.</text>
        <dbReference type="EC" id="3.2.1.25"/>
    </reaction>
</comment>
<evidence type="ECO:0000256" key="2">
    <source>
        <dbReference type="ARBA" id="ARBA00004371"/>
    </source>
</evidence>
<dbReference type="InterPro" id="IPR050887">
    <property type="entry name" value="Beta-mannosidase_GH2"/>
</dbReference>
<name>A0AAN9BRH5_9CAEN</name>
<dbReference type="InterPro" id="IPR054593">
    <property type="entry name" value="Beta-mannosidase-like_N2"/>
</dbReference>
<dbReference type="EC" id="3.2.1.25" evidence="4"/>
<dbReference type="SUPFAM" id="SSF49785">
    <property type="entry name" value="Galactose-binding domain-like"/>
    <property type="match status" value="1"/>
</dbReference>
<evidence type="ECO:0000256" key="1">
    <source>
        <dbReference type="ARBA" id="ARBA00000829"/>
    </source>
</evidence>
<dbReference type="InterPro" id="IPR008979">
    <property type="entry name" value="Galactose-bd-like_sf"/>
</dbReference>
<dbReference type="Gene3D" id="2.60.40.10">
    <property type="entry name" value="Immunoglobulins"/>
    <property type="match status" value="2"/>
</dbReference>
<feature type="chain" id="PRO_5043044600" description="beta-mannosidase" evidence="11">
    <location>
        <begin position="22"/>
        <end position="928"/>
    </location>
</feature>
<keyword evidence="16" id="KW-1185">Reference proteome</keyword>
<dbReference type="Pfam" id="PF22666">
    <property type="entry name" value="Glyco_hydro_2_N2"/>
    <property type="match status" value="1"/>
</dbReference>
<dbReference type="PANTHER" id="PTHR43730">
    <property type="entry name" value="BETA-MANNOSIDASE"/>
    <property type="match status" value="1"/>
</dbReference>
<dbReference type="GO" id="GO:0005975">
    <property type="term" value="P:carbohydrate metabolic process"/>
    <property type="evidence" value="ECO:0007669"/>
    <property type="project" value="InterPro"/>
</dbReference>
<feature type="domain" description="Beta-mannosidase Ig-fold" evidence="13">
    <location>
        <begin position="856"/>
        <end position="925"/>
    </location>
</feature>
<evidence type="ECO:0000256" key="8">
    <source>
        <dbReference type="ARBA" id="ARBA00023228"/>
    </source>
</evidence>
<dbReference type="SUPFAM" id="SSF51445">
    <property type="entry name" value="(Trans)glycosidases"/>
    <property type="match status" value="1"/>
</dbReference>
<keyword evidence="8" id="KW-0458">Lysosome</keyword>
<reference evidence="15 16" key="1">
    <citation type="submission" date="2024-02" db="EMBL/GenBank/DDBJ databases">
        <title>Chromosome-scale genome assembly of the rough periwinkle Littorina saxatilis.</title>
        <authorList>
            <person name="De Jode A."/>
            <person name="Faria R."/>
            <person name="Formenti G."/>
            <person name="Sims Y."/>
            <person name="Smith T.P."/>
            <person name="Tracey A."/>
            <person name="Wood J.M.D."/>
            <person name="Zagrodzka Z.B."/>
            <person name="Johannesson K."/>
            <person name="Butlin R.K."/>
            <person name="Leder E.H."/>
        </authorList>
    </citation>
    <scope>NUCLEOTIDE SEQUENCE [LARGE SCALE GENOMIC DNA]</scope>
    <source>
        <strain evidence="15">Snail1</strain>
        <tissue evidence="15">Muscle</tissue>
    </source>
</reference>
<evidence type="ECO:0000259" key="12">
    <source>
        <dbReference type="Pfam" id="PF00703"/>
    </source>
</evidence>
<keyword evidence="9" id="KW-0326">Glycosidase</keyword>
<dbReference type="PROSITE" id="PS51257">
    <property type="entry name" value="PROKAR_LIPOPROTEIN"/>
    <property type="match status" value="1"/>
</dbReference>
<dbReference type="GO" id="GO:0006516">
    <property type="term" value="P:glycoprotein catabolic process"/>
    <property type="evidence" value="ECO:0007669"/>
    <property type="project" value="TreeGrafter"/>
</dbReference>
<comment type="subcellular location">
    <subcellularLocation>
        <location evidence="2">Lysosome</location>
    </subcellularLocation>
</comment>
<dbReference type="PANTHER" id="PTHR43730:SF1">
    <property type="entry name" value="BETA-MANNOSIDASE"/>
    <property type="match status" value="1"/>
</dbReference>